<dbReference type="Gene3D" id="3.30.730.10">
    <property type="entry name" value="AP2/ERF domain"/>
    <property type="match status" value="1"/>
</dbReference>
<dbReference type="InterPro" id="IPR044808">
    <property type="entry name" value="ERF_plant"/>
</dbReference>
<name>A0A811SNV0_9POAL</name>
<keyword evidence="3" id="KW-0238">DNA-binding</keyword>
<comment type="subcellular location">
    <subcellularLocation>
        <location evidence="1">Nucleus</location>
    </subcellularLocation>
</comment>
<protein>
    <recommendedName>
        <fullName evidence="7">AP2/ERF domain-containing protein</fullName>
    </recommendedName>
</protein>
<dbReference type="PROSITE" id="PS51032">
    <property type="entry name" value="AP2_ERF"/>
    <property type="match status" value="1"/>
</dbReference>
<evidence type="ECO:0000313" key="8">
    <source>
        <dbReference type="EMBL" id="CAD6342508.1"/>
    </source>
</evidence>
<feature type="compositionally biased region" description="Basic residues" evidence="6">
    <location>
        <begin position="95"/>
        <end position="104"/>
    </location>
</feature>
<dbReference type="Proteomes" id="UP000604825">
    <property type="component" value="Unassembled WGS sequence"/>
</dbReference>
<dbReference type="GO" id="GO:0003677">
    <property type="term" value="F:DNA binding"/>
    <property type="evidence" value="ECO:0007669"/>
    <property type="project" value="UniProtKB-KW"/>
</dbReference>
<dbReference type="PRINTS" id="PR00367">
    <property type="entry name" value="ETHRSPELEMNT"/>
</dbReference>
<feature type="domain" description="AP2/ERF" evidence="7">
    <location>
        <begin position="100"/>
        <end position="157"/>
    </location>
</feature>
<evidence type="ECO:0000256" key="5">
    <source>
        <dbReference type="ARBA" id="ARBA00023242"/>
    </source>
</evidence>
<organism evidence="8 9">
    <name type="scientific">Miscanthus lutarioriparius</name>
    <dbReference type="NCBI Taxonomy" id="422564"/>
    <lineage>
        <taxon>Eukaryota</taxon>
        <taxon>Viridiplantae</taxon>
        <taxon>Streptophyta</taxon>
        <taxon>Embryophyta</taxon>
        <taxon>Tracheophyta</taxon>
        <taxon>Spermatophyta</taxon>
        <taxon>Magnoliopsida</taxon>
        <taxon>Liliopsida</taxon>
        <taxon>Poales</taxon>
        <taxon>Poaceae</taxon>
        <taxon>PACMAD clade</taxon>
        <taxon>Panicoideae</taxon>
        <taxon>Andropogonodae</taxon>
        <taxon>Andropogoneae</taxon>
        <taxon>Saccharinae</taxon>
        <taxon>Miscanthus</taxon>
    </lineage>
</organism>
<gene>
    <name evidence="8" type="ORF">NCGR_LOCUS66606</name>
</gene>
<evidence type="ECO:0000256" key="2">
    <source>
        <dbReference type="ARBA" id="ARBA00023015"/>
    </source>
</evidence>
<accession>A0A811SNV0</accession>
<keyword evidence="4" id="KW-0804">Transcription</keyword>
<proteinExistence type="predicted"/>
<dbReference type="InterPro" id="IPR016177">
    <property type="entry name" value="DNA-bd_dom_sf"/>
</dbReference>
<dbReference type="GO" id="GO:0005634">
    <property type="term" value="C:nucleus"/>
    <property type="evidence" value="ECO:0007669"/>
    <property type="project" value="UniProtKB-SubCell"/>
</dbReference>
<dbReference type="SMART" id="SM00380">
    <property type="entry name" value="AP2"/>
    <property type="match status" value="1"/>
</dbReference>
<dbReference type="InterPro" id="IPR001471">
    <property type="entry name" value="AP2/ERF_dom"/>
</dbReference>
<dbReference type="AlphaFoldDB" id="A0A811SNV0"/>
<dbReference type="PANTHER" id="PTHR31190">
    <property type="entry name" value="DNA-BINDING DOMAIN"/>
    <property type="match status" value="1"/>
</dbReference>
<evidence type="ECO:0000313" key="9">
    <source>
        <dbReference type="Proteomes" id="UP000604825"/>
    </source>
</evidence>
<dbReference type="SUPFAM" id="SSF54171">
    <property type="entry name" value="DNA-binding domain"/>
    <property type="match status" value="1"/>
</dbReference>
<evidence type="ECO:0000259" key="7">
    <source>
        <dbReference type="PROSITE" id="PS51032"/>
    </source>
</evidence>
<dbReference type="GO" id="GO:0003700">
    <property type="term" value="F:DNA-binding transcription factor activity"/>
    <property type="evidence" value="ECO:0007669"/>
    <property type="project" value="InterPro"/>
</dbReference>
<feature type="compositionally biased region" description="Low complexity" evidence="6">
    <location>
        <begin position="168"/>
        <end position="180"/>
    </location>
</feature>
<keyword evidence="9" id="KW-1185">Reference proteome</keyword>
<dbReference type="FunFam" id="3.30.730.10:FF:000001">
    <property type="entry name" value="Ethylene-responsive transcription factor 2"/>
    <property type="match status" value="1"/>
</dbReference>
<dbReference type="EMBL" id="CAJGYO010000519">
    <property type="protein sequence ID" value="CAD6342508.1"/>
    <property type="molecule type" value="Genomic_DNA"/>
</dbReference>
<evidence type="ECO:0000256" key="3">
    <source>
        <dbReference type="ARBA" id="ARBA00023125"/>
    </source>
</evidence>
<dbReference type="Pfam" id="PF00847">
    <property type="entry name" value="AP2"/>
    <property type="match status" value="1"/>
</dbReference>
<feature type="region of interest" description="Disordered" evidence="6">
    <location>
        <begin position="15"/>
        <end position="49"/>
    </location>
</feature>
<dbReference type="CDD" id="cd00018">
    <property type="entry name" value="AP2"/>
    <property type="match status" value="1"/>
</dbReference>
<evidence type="ECO:0000256" key="4">
    <source>
        <dbReference type="ARBA" id="ARBA00023163"/>
    </source>
</evidence>
<keyword evidence="5" id="KW-0539">Nucleus</keyword>
<dbReference type="InterPro" id="IPR036955">
    <property type="entry name" value="AP2/ERF_dom_sf"/>
</dbReference>
<evidence type="ECO:0000256" key="6">
    <source>
        <dbReference type="SAM" id="MobiDB-lite"/>
    </source>
</evidence>
<dbReference type="GO" id="GO:0009873">
    <property type="term" value="P:ethylene-activated signaling pathway"/>
    <property type="evidence" value="ECO:0007669"/>
    <property type="project" value="InterPro"/>
</dbReference>
<feature type="region of interest" description="Disordered" evidence="6">
    <location>
        <begin position="68"/>
        <end position="104"/>
    </location>
</feature>
<evidence type="ECO:0000256" key="1">
    <source>
        <dbReference type="ARBA" id="ARBA00004123"/>
    </source>
</evidence>
<sequence length="302" mass="32880">MCGGVIPAELIQPTRRVASKQVTEGHLWPASSKNAGSGRDKRHHHEDADDDFEAAFEEFNDDFDVLEDDEEHSKSAFSPAHDDGRAARAAGSHNKPGRRPFRGIRQRPRGKWAVEIRDPQKGTRLWLGTFNTAEDAARAYDVEARRLRGSKAKLNFPGARRGNPRTAPKPQHPAAAAAAAAQPALLLPGEKQRQEGIAVKPEAMDSFDVGSFFDVTFPTFPAAPPAMESSFAGSGGGSALELAHELALDPFMLLQMTYSGGYEYDSLDGLFAAEAVQQEVNTDMNGVRLWSFDDFPVDGSVF</sequence>
<reference evidence="8" key="1">
    <citation type="submission" date="2020-10" db="EMBL/GenBank/DDBJ databases">
        <authorList>
            <person name="Han B."/>
            <person name="Lu T."/>
            <person name="Zhao Q."/>
            <person name="Huang X."/>
            <person name="Zhao Y."/>
        </authorList>
    </citation>
    <scope>NUCLEOTIDE SEQUENCE</scope>
</reference>
<feature type="region of interest" description="Disordered" evidence="6">
    <location>
        <begin position="154"/>
        <end position="180"/>
    </location>
</feature>
<dbReference type="OrthoDB" id="686354at2759"/>
<keyword evidence="2" id="KW-0805">Transcription regulation</keyword>
<dbReference type="PANTHER" id="PTHR31190:SF194">
    <property type="entry name" value="AP2 DOMAIN CONTAINING PROTEIN"/>
    <property type="match status" value="1"/>
</dbReference>
<comment type="caution">
    <text evidence="8">The sequence shown here is derived from an EMBL/GenBank/DDBJ whole genome shotgun (WGS) entry which is preliminary data.</text>
</comment>